<dbReference type="Pfam" id="PF12802">
    <property type="entry name" value="MarR_2"/>
    <property type="match status" value="1"/>
</dbReference>
<evidence type="ECO:0000313" key="5">
    <source>
        <dbReference type="Proteomes" id="UP000182589"/>
    </source>
</evidence>
<dbReference type="PROSITE" id="PS50995">
    <property type="entry name" value="HTH_MARR_2"/>
    <property type="match status" value="1"/>
</dbReference>
<accession>A0A1H2Y1I2</accession>
<dbReference type="PRINTS" id="PR00598">
    <property type="entry name" value="HTHMARR"/>
</dbReference>
<dbReference type="Proteomes" id="UP000182589">
    <property type="component" value="Unassembled WGS sequence"/>
</dbReference>
<dbReference type="STRING" id="89784.SAMN04489725_12617"/>
<dbReference type="Gene3D" id="1.10.10.10">
    <property type="entry name" value="Winged helix-like DNA-binding domain superfamily/Winged helix DNA-binding domain"/>
    <property type="match status" value="1"/>
</dbReference>
<dbReference type="InterPro" id="IPR036390">
    <property type="entry name" value="WH_DNA-bd_sf"/>
</dbReference>
<organism evidence="4 5">
    <name type="scientific">Alicyclobacillus hesperidum</name>
    <dbReference type="NCBI Taxonomy" id="89784"/>
    <lineage>
        <taxon>Bacteria</taxon>
        <taxon>Bacillati</taxon>
        <taxon>Bacillota</taxon>
        <taxon>Bacilli</taxon>
        <taxon>Bacillales</taxon>
        <taxon>Alicyclobacillaceae</taxon>
        <taxon>Alicyclobacillus</taxon>
    </lineage>
</organism>
<evidence type="ECO:0000259" key="2">
    <source>
        <dbReference type="PROSITE" id="PS50995"/>
    </source>
</evidence>
<name>A0A1H2Y1I2_9BACL</name>
<dbReference type="Proteomes" id="UP001157137">
    <property type="component" value="Unassembled WGS sequence"/>
</dbReference>
<feature type="domain" description="HTH marR-type" evidence="2">
    <location>
        <begin position="1"/>
        <end position="149"/>
    </location>
</feature>
<dbReference type="SMART" id="SM00347">
    <property type="entry name" value="HTH_MARR"/>
    <property type="match status" value="1"/>
</dbReference>
<dbReference type="EMBL" id="BSRA01000012">
    <property type="protein sequence ID" value="GLV14456.1"/>
    <property type="molecule type" value="Genomic_DNA"/>
</dbReference>
<dbReference type="GO" id="GO:0003700">
    <property type="term" value="F:DNA-binding transcription factor activity"/>
    <property type="evidence" value="ECO:0007669"/>
    <property type="project" value="InterPro"/>
</dbReference>
<dbReference type="InterPro" id="IPR000835">
    <property type="entry name" value="HTH_MarR-typ"/>
</dbReference>
<dbReference type="PANTHER" id="PTHR33164:SF43">
    <property type="entry name" value="HTH-TYPE TRANSCRIPTIONAL REPRESSOR YETL"/>
    <property type="match status" value="1"/>
</dbReference>
<reference evidence="5" key="2">
    <citation type="submission" date="2016-10" db="EMBL/GenBank/DDBJ databases">
        <authorList>
            <person name="Varghese N."/>
        </authorList>
    </citation>
    <scope>NUCLEOTIDE SEQUENCE [LARGE SCALE GENOMIC DNA]</scope>
    <source>
        <strain evidence="5">DSM 12489</strain>
    </source>
</reference>
<dbReference type="GO" id="GO:0003677">
    <property type="term" value="F:DNA binding"/>
    <property type="evidence" value="ECO:0007669"/>
    <property type="project" value="UniProtKB-KW"/>
</dbReference>
<sequence length="149" mass="17213">MNRVPSKQEYVQLAEFRYRLRKFMHFSEEAARSVGITPQQHQLLLAVAGFPERDFATPTELAERLQLRHHSCLGLIQRCEQLGLVERERNPADKRSVLIHLTPAGKQLLDKLTVLHLSELGRLGLSHRNFLEKDPTQFDQSHTSRGHRS</sequence>
<evidence type="ECO:0000256" key="1">
    <source>
        <dbReference type="ARBA" id="ARBA00023125"/>
    </source>
</evidence>
<dbReference type="AlphaFoldDB" id="A0A1H2Y1I2"/>
<dbReference type="InterPro" id="IPR039422">
    <property type="entry name" value="MarR/SlyA-like"/>
</dbReference>
<dbReference type="GO" id="GO:0006950">
    <property type="term" value="P:response to stress"/>
    <property type="evidence" value="ECO:0007669"/>
    <property type="project" value="TreeGrafter"/>
</dbReference>
<reference evidence="3" key="3">
    <citation type="submission" date="2023-02" db="EMBL/GenBank/DDBJ databases">
        <title>Proposal of a novel subspecies: Alicyclobacillus hesperidum subspecies aegle.</title>
        <authorList>
            <person name="Goto K."/>
            <person name="Fujii T."/>
            <person name="Yasui K."/>
            <person name="Mochida K."/>
            <person name="Kato-Tanaka Y."/>
            <person name="Morohoshi S."/>
            <person name="An S.Y."/>
            <person name="Kasai H."/>
            <person name="Yokota A."/>
        </authorList>
    </citation>
    <scope>NUCLEOTIDE SEQUENCE</scope>
    <source>
        <strain evidence="3">DSM 12766</strain>
    </source>
</reference>
<dbReference type="EMBL" id="FNOJ01000026">
    <property type="protein sequence ID" value="SDW98564.1"/>
    <property type="molecule type" value="Genomic_DNA"/>
</dbReference>
<evidence type="ECO:0000313" key="4">
    <source>
        <dbReference type="EMBL" id="SDW98564.1"/>
    </source>
</evidence>
<gene>
    <name evidence="3" type="ORF">Heshes_21400</name>
    <name evidence="4" type="ORF">SAMN04489725_12617</name>
</gene>
<reference evidence="4" key="1">
    <citation type="submission" date="2016-10" db="EMBL/GenBank/DDBJ databases">
        <authorList>
            <person name="de Groot N.N."/>
        </authorList>
    </citation>
    <scope>NUCLEOTIDE SEQUENCE [LARGE SCALE GENOMIC DNA]</scope>
    <source>
        <strain evidence="4">DSM 12489</strain>
    </source>
</reference>
<dbReference type="InterPro" id="IPR036388">
    <property type="entry name" value="WH-like_DNA-bd_sf"/>
</dbReference>
<evidence type="ECO:0000313" key="3">
    <source>
        <dbReference type="EMBL" id="GLV14456.1"/>
    </source>
</evidence>
<proteinExistence type="predicted"/>
<dbReference type="PANTHER" id="PTHR33164">
    <property type="entry name" value="TRANSCRIPTIONAL REGULATOR, MARR FAMILY"/>
    <property type="match status" value="1"/>
</dbReference>
<keyword evidence="5" id="KW-1185">Reference proteome</keyword>
<keyword evidence="1 4" id="KW-0238">DNA-binding</keyword>
<protein>
    <submittedName>
        <fullName evidence="4">DNA-binding transcriptional regulator, MarR family</fullName>
    </submittedName>
    <submittedName>
        <fullName evidence="3">MarR family transcriptional regulator</fullName>
    </submittedName>
</protein>
<dbReference type="RefSeq" id="WP_058095011.1">
    <property type="nucleotide sequence ID" value="NZ_BSRA01000012.1"/>
</dbReference>
<dbReference type="SUPFAM" id="SSF46785">
    <property type="entry name" value="Winged helix' DNA-binding domain"/>
    <property type="match status" value="1"/>
</dbReference>